<dbReference type="GO" id="GO:0045892">
    <property type="term" value="P:negative regulation of DNA-templated transcription"/>
    <property type="evidence" value="ECO:0007669"/>
    <property type="project" value="TreeGrafter"/>
</dbReference>
<dbReference type="PANTHER" id="PTHR31413:SF15">
    <property type="entry name" value="NINJA-FAMILY PROTEIN"/>
    <property type="match status" value="1"/>
</dbReference>
<feature type="compositionally biased region" description="Basic and acidic residues" evidence="5">
    <location>
        <begin position="125"/>
        <end position="138"/>
    </location>
</feature>
<dbReference type="GO" id="GO:0007165">
    <property type="term" value="P:signal transduction"/>
    <property type="evidence" value="ECO:0007669"/>
    <property type="project" value="InterPro"/>
</dbReference>
<feature type="region of interest" description="Disordered" evidence="5">
    <location>
        <begin position="237"/>
        <end position="394"/>
    </location>
</feature>
<feature type="region of interest" description="Disordered" evidence="5">
    <location>
        <begin position="97"/>
        <end position="154"/>
    </location>
</feature>
<comment type="caution">
    <text evidence="7">The sequence shown here is derived from an EMBL/GenBank/DDBJ whole genome shotgun (WGS) entry which is preliminary data.</text>
</comment>
<dbReference type="Proteomes" id="UP001187192">
    <property type="component" value="Unassembled WGS sequence"/>
</dbReference>
<evidence type="ECO:0000256" key="5">
    <source>
        <dbReference type="SAM" id="MobiDB-lite"/>
    </source>
</evidence>
<dbReference type="EMBL" id="BTGU01000033">
    <property type="protein sequence ID" value="GMN50270.1"/>
    <property type="molecule type" value="Genomic_DNA"/>
</dbReference>
<proteinExistence type="inferred from homology"/>
<dbReference type="Gramene" id="FCD_00000250-RA">
    <property type="protein sequence ID" value="FCD_00000250-RA:cds"/>
    <property type="gene ID" value="FCD_00000250"/>
</dbReference>
<gene>
    <name evidence="7" type="ORF">TIFTF001_019417</name>
</gene>
<feature type="compositionally biased region" description="Basic and acidic residues" evidence="5">
    <location>
        <begin position="348"/>
        <end position="364"/>
    </location>
</feature>
<evidence type="ECO:0000259" key="6">
    <source>
        <dbReference type="Pfam" id="PF16135"/>
    </source>
</evidence>
<dbReference type="GO" id="GO:0005634">
    <property type="term" value="C:nucleus"/>
    <property type="evidence" value="ECO:0007669"/>
    <property type="project" value="UniProtKB-SubCell"/>
</dbReference>
<feature type="compositionally biased region" description="Polar residues" evidence="5">
    <location>
        <begin position="312"/>
        <end position="325"/>
    </location>
</feature>
<feature type="compositionally biased region" description="Low complexity" evidence="5">
    <location>
        <begin position="61"/>
        <end position="76"/>
    </location>
</feature>
<evidence type="ECO:0000256" key="4">
    <source>
        <dbReference type="RuleBase" id="RU369029"/>
    </source>
</evidence>
<feature type="compositionally biased region" description="Basic and acidic residues" evidence="5">
    <location>
        <begin position="268"/>
        <end position="286"/>
    </location>
</feature>
<feature type="compositionally biased region" description="Basic and acidic residues" evidence="5">
    <location>
        <begin position="295"/>
        <end position="311"/>
    </location>
</feature>
<evidence type="ECO:0000256" key="1">
    <source>
        <dbReference type="ARBA" id="ARBA00004123"/>
    </source>
</evidence>
<comment type="function">
    <text evidence="4">Acts as a negative regulator of abscisic acid (ABA) response.</text>
</comment>
<dbReference type="InterPro" id="IPR031307">
    <property type="entry name" value="Ninja_fam"/>
</dbReference>
<dbReference type="Pfam" id="PF16135">
    <property type="entry name" value="TDBD"/>
    <property type="match status" value="1"/>
</dbReference>
<comment type="similarity">
    <text evidence="2 4">Belongs to the Ninja family.</text>
</comment>
<organism evidence="7 8">
    <name type="scientific">Ficus carica</name>
    <name type="common">Common fig</name>
    <dbReference type="NCBI Taxonomy" id="3494"/>
    <lineage>
        <taxon>Eukaryota</taxon>
        <taxon>Viridiplantae</taxon>
        <taxon>Streptophyta</taxon>
        <taxon>Embryophyta</taxon>
        <taxon>Tracheophyta</taxon>
        <taxon>Spermatophyta</taxon>
        <taxon>Magnoliopsida</taxon>
        <taxon>eudicotyledons</taxon>
        <taxon>Gunneridae</taxon>
        <taxon>Pentapetalae</taxon>
        <taxon>rosids</taxon>
        <taxon>fabids</taxon>
        <taxon>Rosales</taxon>
        <taxon>Moraceae</taxon>
        <taxon>Ficeae</taxon>
        <taxon>Ficus</taxon>
    </lineage>
</organism>
<feature type="compositionally biased region" description="Basic residues" evidence="5">
    <location>
        <begin position="100"/>
        <end position="112"/>
    </location>
</feature>
<reference evidence="7" key="1">
    <citation type="submission" date="2023-07" db="EMBL/GenBank/DDBJ databases">
        <title>draft genome sequence of fig (Ficus carica).</title>
        <authorList>
            <person name="Takahashi T."/>
            <person name="Nishimura K."/>
        </authorList>
    </citation>
    <scope>NUCLEOTIDE SEQUENCE</scope>
</reference>
<dbReference type="PANTHER" id="PTHR31413">
    <property type="entry name" value="AFP HOMOLOG 2"/>
    <property type="match status" value="1"/>
</dbReference>
<evidence type="ECO:0000256" key="3">
    <source>
        <dbReference type="ARBA" id="ARBA00023242"/>
    </source>
</evidence>
<keyword evidence="3 4" id="KW-0539">Nucleus</keyword>
<comment type="subcellular location">
    <subcellularLocation>
        <location evidence="1 4">Nucleus</location>
    </subcellularLocation>
</comment>
<evidence type="ECO:0000313" key="8">
    <source>
        <dbReference type="Proteomes" id="UP001187192"/>
    </source>
</evidence>
<protein>
    <recommendedName>
        <fullName evidence="4">Ninja-family protein</fullName>
    </recommendedName>
    <alternativeName>
        <fullName evidence="4">ABI-binding protein</fullName>
    </alternativeName>
</protein>
<dbReference type="InterPro" id="IPR032308">
    <property type="entry name" value="TDBD"/>
</dbReference>
<keyword evidence="8" id="KW-1185">Reference proteome</keyword>
<feature type="region of interest" description="Disordered" evidence="5">
    <location>
        <begin position="49"/>
        <end position="83"/>
    </location>
</feature>
<accession>A0AA88ADF5</accession>
<feature type="compositionally biased region" description="Basic and acidic residues" evidence="5">
    <location>
        <begin position="240"/>
        <end position="251"/>
    </location>
</feature>
<evidence type="ECO:0000256" key="2">
    <source>
        <dbReference type="ARBA" id="ARBA00006081"/>
    </source>
</evidence>
<dbReference type="AlphaFoldDB" id="A0AA88ADF5"/>
<evidence type="ECO:0000313" key="7">
    <source>
        <dbReference type="EMBL" id="GMN50270.1"/>
    </source>
</evidence>
<feature type="domain" description="Tify" evidence="6">
    <location>
        <begin position="412"/>
        <end position="445"/>
    </location>
</feature>
<sequence>MTMVEVSEMIRLKEEELELELGLSIGSSFRKLSETPKLVERESGFQFDSRSNGFHLDMKESQTTPSTSRSSTTSPTAVETECAVLDLKTKREIHALRRQEAKKKQKEKRSRGRNIVDSSDSLSVLEDHQPASKKEKTEGTTVNGSERTEFNGVGNGNFQIPNPSNGQTVHYPVVAVQYPYAPVQFVQYANGFAYPCVVPCWPASPGGNEKSVFQQVACRGFRPFLAQPSLGLSSLSNECQSEKGGGKDGEIGKTASFDSPVCSSSTISDHHNSSSHEGDGSSETRTHSSHSSPEQNRRDSPNSNDTKREARSSCSHQTEHVQNNAELKEEVKPAFESAPLEKPISTTENRRPNSLKETKTDIGKPPRPQSLTRNVTPPPTALPQMPYVSTRGDGPNGKTVRGFLYRYTNSEVSIVCVCHGSTFSPAEFVQHAGGTDVSHPLKHITVIPSAFC</sequence>
<name>A0AA88ADF5_FICCA</name>